<keyword evidence="3" id="KW-1185">Reference proteome</keyword>
<accession>A0AAV7PIK8</accession>
<dbReference type="AlphaFoldDB" id="A0AAV7PIK8"/>
<dbReference type="Proteomes" id="UP001066276">
    <property type="component" value="Chromosome 7"/>
</dbReference>
<feature type="non-terminal residue" evidence="2">
    <location>
        <position position="1"/>
    </location>
</feature>
<feature type="compositionally biased region" description="Basic residues" evidence="1">
    <location>
        <begin position="54"/>
        <end position="63"/>
    </location>
</feature>
<evidence type="ECO:0000313" key="2">
    <source>
        <dbReference type="EMBL" id="KAJ1128108.1"/>
    </source>
</evidence>
<comment type="caution">
    <text evidence="2">The sequence shown here is derived from an EMBL/GenBank/DDBJ whole genome shotgun (WGS) entry which is preliminary data.</text>
</comment>
<name>A0AAV7PIK8_PLEWA</name>
<evidence type="ECO:0000256" key="1">
    <source>
        <dbReference type="SAM" id="MobiDB-lite"/>
    </source>
</evidence>
<proteinExistence type="predicted"/>
<protein>
    <submittedName>
        <fullName evidence="2">Uncharacterized protein</fullName>
    </submittedName>
</protein>
<feature type="non-terminal residue" evidence="2">
    <location>
        <position position="63"/>
    </location>
</feature>
<feature type="region of interest" description="Disordered" evidence="1">
    <location>
        <begin position="40"/>
        <end position="63"/>
    </location>
</feature>
<sequence>RGKRRVGVVYVFWAVGTATFSCPTSPLPLVLAAILSRPGPGYGKRFQSSPGRYLKTRGSRGQR</sequence>
<dbReference type="EMBL" id="JANPWB010000011">
    <property type="protein sequence ID" value="KAJ1128108.1"/>
    <property type="molecule type" value="Genomic_DNA"/>
</dbReference>
<reference evidence="2" key="1">
    <citation type="journal article" date="2022" name="bioRxiv">
        <title>Sequencing and chromosome-scale assembly of the giantPleurodeles waltlgenome.</title>
        <authorList>
            <person name="Brown T."/>
            <person name="Elewa A."/>
            <person name="Iarovenko S."/>
            <person name="Subramanian E."/>
            <person name="Araus A.J."/>
            <person name="Petzold A."/>
            <person name="Susuki M."/>
            <person name="Suzuki K.-i.T."/>
            <person name="Hayashi T."/>
            <person name="Toyoda A."/>
            <person name="Oliveira C."/>
            <person name="Osipova E."/>
            <person name="Leigh N.D."/>
            <person name="Simon A."/>
            <person name="Yun M.H."/>
        </authorList>
    </citation>
    <scope>NUCLEOTIDE SEQUENCE</scope>
    <source>
        <strain evidence="2">20211129_DDA</strain>
        <tissue evidence="2">Liver</tissue>
    </source>
</reference>
<organism evidence="2 3">
    <name type="scientific">Pleurodeles waltl</name>
    <name type="common">Iberian ribbed newt</name>
    <dbReference type="NCBI Taxonomy" id="8319"/>
    <lineage>
        <taxon>Eukaryota</taxon>
        <taxon>Metazoa</taxon>
        <taxon>Chordata</taxon>
        <taxon>Craniata</taxon>
        <taxon>Vertebrata</taxon>
        <taxon>Euteleostomi</taxon>
        <taxon>Amphibia</taxon>
        <taxon>Batrachia</taxon>
        <taxon>Caudata</taxon>
        <taxon>Salamandroidea</taxon>
        <taxon>Salamandridae</taxon>
        <taxon>Pleurodelinae</taxon>
        <taxon>Pleurodeles</taxon>
    </lineage>
</organism>
<gene>
    <name evidence="2" type="ORF">NDU88_006487</name>
</gene>
<evidence type="ECO:0000313" key="3">
    <source>
        <dbReference type="Proteomes" id="UP001066276"/>
    </source>
</evidence>